<reference evidence="4" key="1">
    <citation type="journal article" date="2020" name="PLoS Negl. Trop. Dis.">
        <title>High-quality nuclear genome for Sarcoptes scabiei-A critical resource for a neglected parasite.</title>
        <authorList>
            <person name="Korhonen P.K."/>
            <person name="Gasser R.B."/>
            <person name="Ma G."/>
            <person name="Wang T."/>
            <person name="Stroehlein A.J."/>
            <person name="Young N.D."/>
            <person name="Ang C.S."/>
            <person name="Fernando D.D."/>
            <person name="Lu H.C."/>
            <person name="Taylor S."/>
            <person name="Reynolds S.L."/>
            <person name="Mofiz E."/>
            <person name="Najaraj S.H."/>
            <person name="Gowda H."/>
            <person name="Madugundu A."/>
            <person name="Renuse S."/>
            <person name="Holt D."/>
            <person name="Pandey A."/>
            <person name="Papenfuss A.T."/>
            <person name="Fischer K."/>
        </authorList>
    </citation>
    <scope>NUCLEOTIDE SEQUENCE [LARGE SCALE GENOMIC DNA]</scope>
</reference>
<feature type="compositionally biased region" description="Polar residues" evidence="1">
    <location>
        <begin position="1"/>
        <end position="33"/>
    </location>
</feature>
<dbReference type="EnsemblMetazoa" id="SSS_7475s_mrna">
    <property type="protein sequence ID" value="KAF7488697.1"/>
    <property type="gene ID" value="SSS_7475"/>
</dbReference>
<gene>
    <name evidence="2" type="ORF">SSS_7475</name>
</gene>
<feature type="region of interest" description="Disordered" evidence="1">
    <location>
        <begin position="226"/>
        <end position="258"/>
    </location>
</feature>
<name>A0A834V8Y0_SARSC</name>
<evidence type="ECO:0000313" key="3">
    <source>
        <dbReference type="EnsemblMetazoa" id="KAF7488697.1"/>
    </source>
</evidence>
<dbReference type="Proteomes" id="UP000070412">
    <property type="component" value="Unassembled WGS sequence"/>
</dbReference>
<dbReference type="EMBL" id="WVUK01000065">
    <property type="protein sequence ID" value="KAF7488697.1"/>
    <property type="molecule type" value="Genomic_DNA"/>
</dbReference>
<organism evidence="2">
    <name type="scientific">Sarcoptes scabiei</name>
    <name type="common">Itch mite</name>
    <name type="synonym">Acarus scabiei</name>
    <dbReference type="NCBI Taxonomy" id="52283"/>
    <lineage>
        <taxon>Eukaryota</taxon>
        <taxon>Metazoa</taxon>
        <taxon>Ecdysozoa</taxon>
        <taxon>Arthropoda</taxon>
        <taxon>Chelicerata</taxon>
        <taxon>Arachnida</taxon>
        <taxon>Acari</taxon>
        <taxon>Acariformes</taxon>
        <taxon>Sarcoptiformes</taxon>
        <taxon>Astigmata</taxon>
        <taxon>Psoroptidia</taxon>
        <taxon>Sarcoptoidea</taxon>
        <taxon>Sarcoptidae</taxon>
        <taxon>Sarcoptinae</taxon>
        <taxon>Sarcoptes</taxon>
    </lineage>
</organism>
<sequence length="479" mass="53206">MFFEFESNSFTPNNEQNPSKSTNDSSLSPTTSPIRGVSRNHRKSLPIAKVSPLIASSRDFPSSKNDNLNQQFRSRRNSMHSGDIHFPLETLKDNSLCDLALITRKKLHNLNNSTGSIKSLEKEFVEPDIKLNPSLTKNNNNDLRKEVLLASIQRSLSASTEDLHSLSLHKNNSSTLNQSNTAFNNVDDSIANDDTQMELTFSSTCMDRSNKPMTASLENITMLIDQSGDLRNPNSSSPKLNNDETKSQNHLSGSYTPSETHVNCKLICSILKPSGNLINLSFSVNSRTTFTSTTSVAGCKNQNNNQSLTNCRKFLKSNTNSSNYSGLSANNLGNYYSSRNSSQNLTCTVQSSPLRSSLKKRIYSTSPSKYSSPYHTVANSVNCGKEFHCFSNSSVHSCNHSHSDLNPIVNCNNHSDMNAFVTDWESAFKRLKVMHNTESLDTIGDRISDFNRNESETNPLEHINSSISNNLNLTKNLMN</sequence>
<evidence type="ECO:0000313" key="2">
    <source>
        <dbReference type="EMBL" id="KAF7488697.1"/>
    </source>
</evidence>
<feature type="region of interest" description="Disordered" evidence="1">
    <location>
        <begin position="1"/>
        <end position="45"/>
    </location>
</feature>
<accession>A0A834V8Y0</accession>
<dbReference type="AlphaFoldDB" id="A0A834V8Y0"/>
<evidence type="ECO:0000256" key="1">
    <source>
        <dbReference type="SAM" id="MobiDB-lite"/>
    </source>
</evidence>
<feature type="compositionally biased region" description="Polar residues" evidence="1">
    <location>
        <begin position="248"/>
        <end position="258"/>
    </location>
</feature>
<proteinExistence type="predicted"/>
<reference evidence="3" key="3">
    <citation type="submission" date="2022-06" db="UniProtKB">
        <authorList>
            <consortium name="EnsemblMetazoa"/>
        </authorList>
    </citation>
    <scope>IDENTIFICATION</scope>
</reference>
<reference evidence="2" key="2">
    <citation type="submission" date="2020-01" db="EMBL/GenBank/DDBJ databases">
        <authorList>
            <person name="Korhonen P.K.K."/>
            <person name="Guangxu M.G."/>
            <person name="Wang T.W."/>
            <person name="Stroehlein A.J.S."/>
            <person name="Young N.D."/>
            <person name="Ang C.-S.A."/>
            <person name="Fernando D.W.F."/>
            <person name="Lu H.L."/>
            <person name="Taylor S.T."/>
            <person name="Ehtesham M.E.M."/>
            <person name="Najaraj S.H.N."/>
            <person name="Harsha G.H.G."/>
            <person name="Madugundu A.M."/>
            <person name="Renuse S.R."/>
            <person name="Holt D.H."/>
            <person name="Pandey A.P."/>
            <person name="Papenfuss A.P."/>
            <person name="Gasser R.B.G."/>
            <person name="Fischer K.F."/>
        </authorList>
    </citation>
    <scope>NUCLEOTIDE SEQUENCE</scope>
    <source>
        <strain evidence="2">SSS_KF_BRIS2020</strain>
    </source>
</reference>
<dbReference type="OrthoDB" id="6517005at2759"/>
<protein>
    <submittedName>
        <fullName evidence="2 3">Uncharacterized protein</fullName>
    </submittedName>
</protein>
<keyword evidence="4" id="KW-1185">Reference proteome</keyword>
<evidence type="ECO:0000313" key="4">
    <source>
        <dbReference type="Proteomes" id="UP000070412"/>
    </source>
</evidence>